<organism evidence="1 2">
    <name type="scientific">Limosilactobacillus coleohominis</name>
    <dbReference type="NCBI Taxonomy" id="181675"/>
    <lineage>
        <taxon>Bacteria</taxon>
        <taxon>Bacillati</taxon>
        <taxon>Bacillota</taxon>
        <taxon>Bacilli</taxon>
        <taxon>Lactobacillales</taxon>
        <taxon>Lactobacillaceae</taxon>
        <taxon>Limosilactobacillus</taxon>
    </lineage>
</organism>
<gene>
    <name evidence="1" type="ORF">H5975_04995</name>
</gene>
<evidence type="ECO:0000313" key="1">
    <source>
        <dbReference type="EMBL" id="MBM6940844.1"/>
    </source>
</evidence>
<reference evidence="1 2" key="1">
    <citation type="journal article" date="2021" name="Sci. Rep.">
        <title>The distribution of antibiotic resistance genes in chicken gut microbiota commensals.</title>
        <authorList>
            <person name="Juricova H."/>
            <person name="Matiasovicova J."/>
            <person name="Kubasova T."/>
            <person name="Cejkova D."/>
            <person name="Rychlik I."/>
        </authorList>
    </citation>
    <scope>NUCLEOTIDE SEQUENCE [LARGE SCALE GENOMIC DNA]</scope>
    <source>
        <strain evidence="1 2">An574</strain>
    </source>
</reference>
<protein>
    <submittedName>
        <fullName evidence="1">Uncharacterized protein</fullName>
    </submittedName>
</protein>
<dbReference type="Proteomes" id="UP000785625">
    <property type="component" value="Unassembled WGS sequence"/>
</dbReference>
<dbReference type="EMBL" id="JACJKU010000041">
    <property type="protein sequence ID" value="MBM6940844.1"/>
    <property type="molecule type" value="Genomic_DNA"/>
</dbReference>
<comment type="caution">
    <text evidence="1">The sequence shown here is derived from an EMBL/GenBank/DDBJ whole genome shotgun (WGS) entry which is preliminary data.</text>
</comment>
<accession>A0ABS2H092</accession>
<proteinExistence type="predicted"/>
<evidence type="ECO:0000313" key="2">
    <source>
        <dbReference type="Proteomes" id="UP000785625"/>
    </source>
</evidence>
<sequence>MMESRWQTMSNEQMVSTATEKVQALSDSLTDGLRIGEQYVGLLNDLCQKTDPQDLLSAVMKLNKINLSSPFVKFPQHYEPADYYLLFMGRLLELGNIQGMTIEEDNVSHRLSMACQHLSEETKFKFELDRNNGGAFFTEQEKHEPLFYINLEKKVLRFSNRALVNFFVIREAERYSDLDIQATLKILMDFTEILASELDFVNDLGILNPSNDVEFPLQAPELNKQIIDKLFVKTTDTDFMLLSMPKNNGALLNLDRQIRLTLFYDPDDYSQQWKFKVVDPDQQYSFFDVLLHYSIIREWYLNNREALAVRSDPLIFAD</sequence>
<name>A0ABS2H092_9LACO</name>
<keyword evidence="2" id="KW-1185">Reference proteome</keyword>